<name>A0ACC1NRS4_9PEZI</name>
<reference evidence="1" key="1">
    <citation type="submission" date="2022-10" db="EMBL/GenBank/DDBJ databases">
        <title>Genome Sequence of Xylaria curta.</title>
        <authorList>
            <person name="Buettner E."/>
        </authorList>
    </citation>
    <scope>NUCLEOTIDE SEQUENCE</scope>
    <source>
        <strain evidence="1">Babe10</strain>
    </source>
</reference>
<evidence type="ECO:0000313" key="2">
    <source>
        <dbReference type="Proteomes" id="UP001143856"/>
    </source>
</evidence>
<accession>A0ACC1NRS4</accession>
<protein>
    <submittedName>
        <fullName evidence="1">Uncharacterized protein</fullName>
    </submittedName>
</protein>
<dbReference type="Proteomes" id="UP001143856">
    <property type="component" value="Unassembled WGS sequence"/>
</dbReference>
<comment type="caution">
    <text evidence="1">The sequence shown here is derived from an EMBL/GenBank/DDBJ whole genome shotgun (WGS) entry which is preliminary data.</text>
</comment>
<sequence length="410" mass="45005">MPVAPSDPAQVGGWWDGPVDFNGLDSSGLLCHSMESESLQHIPNNPPNGTFDKGNSNEHNIQQLHQGGCVMVPSSNNERFHNLNPWPIFPDRHSAGNAIPQELERAMMYRHSPVSGHQEFALEPQHMPAFYDSFRSGTDVPDQPPPFLTPFTAADLGTLSQPQNADDTASLAYSQASCNSKCTSSVCENENCSVTGTPCDDPTCVENICAPVPVITNFRTQVASGLTTFRQLHGQPCNHTESEHLVARTLGELRAPAESDDREKSPYATKFDYTLVSRAGDQFYDGIYQPSPSPAQLTSEAECSVSNNMQTPLQPISSLPITPNGASHPERHICQWITNTDTHQGFPETCGAEFSNAKDFHDHLCTFHIDKLTSQTGFACLWAGCPREQCQPFVTRGKLRRHILTHSVCT</sequence>
<organism evidence="1 2">
    <name type="scientific">Xylaria curta</name>
    <dbReference type="NCBI Taxonomy" id="42375"/>
    <lineage>
        <taxon>Eukaryota</taxon>
        <taxon>Fungi</taxon>
        <taxon>Dikarya</taxon>
        <taxon>Ascomycota</taxon>
        <taxon>Pezizomycotina</taxon>
        <taxon>Sordariomycetes</taxon>
        <taxon>Xylariomycetidae</taxon>
        <taxon>Xylariales</taxon>
        <taxon>Xylariaceae</taxon>
        <taxon>Xylaria</taxon>
    </lineage>
</organism>
<evidence type="ECO:0000313" key="1">
    <source>
        <dbReference type="EMBL" id="KAJ2981503.1"/>
    </source>
</evidence>
<proteinExistence type="predicted"/>
<keyword evidence="2" id="KW-1185">Reference proteome</keyword>
<gene>
    <name evidence="1" type="ORF">NUW58_g6671</name>
</gene>
<dbReference type="EMBL" id="JAPDGR010001557">
    <property type="protein sequence ID" value="KAJ2981503.1"/>
    <property type="molecule type" value="Genomic_DNA"/>
</dbReference>